<keyword evidence="4" id="KW-0949">S-adenosyl-L-methionine</keyword>
<gene>
    <name evidence="8" type="ORF">MNBD_BACTEROID07-1447</name>
</gene>
<dbReference type="PROSITE" id="PS00840">
    <property type="entry name" value="SUMT_2"/>
    <property type="match status" value="1"/>
</dbReference>
<keyword evidence="2 8" id="KW-0489">Methyltransferase</keyword>
<dbReference type="Pfam" id="PF00590">
    <property type="entry name" value="TP_methylase"/>
    <property type="match status" value="1"/>
</dbReference>
<evidence type="ECO:0000256" key="4">
    <source>
        <dbReference type="ARBA" id="ARBA00022691"/>
    </source>
</evidence>
<dbReference type="GO" id="GO:0004851">
    <property type="term" value="F:uroporphyrin-III C-methyltransferase activity"/>
    <property type="evidence" value="ECO:0007669"/>
    <property type="project" value="UniProtKB-EC"/>
</dbReference>
<evidence type="ECO:0000256" key="3">
    <source>
        <dbReference type="ARBA" id="ARBA00022679"/>
    </source>
</evidence>
<keyword evidence="5" id="KW-0627">Porphyrin biosynthesis</keyword>
<dbReference type="GO" id="GO:0016829">
    <property type="term" value="F:lyase activity"/>
    <property type="evidence" value="ECO:0007669"/>
    <property type="project" value="UniProtKB-KW"/>
</dbReference>
<accession>A0A3B0UT84</accession>
<evidence type="ECO:0000313" key="8">
    <source>
        <dbReference type="EMBL" id="VAW29502.1"/>
    </source>
</evidence>
<evidence type="ECO:0000256" key="1">
    <source>
        <dbReference type="ARBA" id="ARBA00012162"/>
    </source>
</evidence>
<dbReference type="GO" id="GO:0019354">
    <property type="term" value="P:siroheme biosynthetic process"/>
    <property type="evidence" value="ECO:0007669"/>
    <property type="project" value="InterPro"/>
</dbReference>
<evidence type="ECO:0000259" key="7">
    <source>
        <dbReference type="Pfam" id="PF01379"/>
    </source>
</evidence>
<dbReference type="AlphaFoldDB" id="A0A3B0UT84"/>
<name>A0A3B0UT84_9ZZZZ</name>
<dbReference type="InterPro" id="IPR006366">
    <property type="entry name" value="CobA/CysG_C"/>
</dbReference>
<protein>
    <recommendedName>
        <fullName evidence="1">uroporphyrinogen-III C-methyltransferase</fullName>
        <ecNumber evidence="1">2.1.1.107</ecNumber>
    </recommendedName>
</protein>
<dbReference type="GO" id="GO:0032259">
    <property type="term" value="P:methylation"/>
    <property type="evidence" value="ECO:0007669"/>
    <property type="project" value="UniProtKB-KW"/>
</dbReference>
<evidence type="ECO:0000259" key="6">
    <source>
        <dbReference type="Pfam" id="PF00590"/>
    </source>
</evidence>
<dbReference type="SUPFAM" id="SSF53850">
    <property type="entry name" value="Periplasmic binding protein-like II"/>
    <property type="match status" value="1"/>
</dbReference>
<dbReference type="InterPro" id="IPR000878">
    <property type="entry name" value="4pyrrol_Mease"/>
</dbReference>
<dbReference type="EMBL" id="UOET01000374">
    <property type="protein sequence ID" value="VAW29502.1"/>
    <property type="molecule type" value="Genomic_DNA"/>
</dbReference>
<dbReference type="Gene3D" id="3.30.950.10">
    <property type="entry name" value="Methyltransferase, Cobalt-precorrin-4 Transmethylase, Domain 2"/>
    <property type="match status" value="1"/>
</dbReference>
<dbReference type="NCBIfam" id="TIGR01469">
    <property type="entry name" value="cobA_cysG_Cterm"/>
    <property type="match status" value="1"/>
</dbReference>
<dbReference type="InterPro" id="IPR014776">
    <property type="entry name" value="4pyrrole_Mease_sub2"/>
</dbReference>
<keyword evidence="8" id="KW-0456">Lyase</keyword>
<dbReference type="SUPFAM" id="SSF53790">
    <property type="entry name" value="Tetrapyrrole methylase"/>
    <property type="match status" value="1"/>
</dbReference>
<dbReference type="FunFam" id="3.40.1010.10:FF:000001">
    <property type="entry name" value="Siroheme synthase"/>
    <property type="match status" value="1"/>
</dbReference>
<keyword evidence="3 8" id="KW-0808">Transferase</keyword>
<dbReference type="Gene3D" id="3.40.1010.10">
    <property type="entry name" value="Cobalt-precorrin-4 Transmethylase, Domain 1"/>
    <property type="match status" value="1"/>
</dbReference>
<dbReference type="InterPro" id="IPR050161">
    <property type="entry name" value="Siro_Cobalamin_biosynth"/>
</dbReference>
<dbReference type="CDD" id="cd11642">
    <property type="entry name" value="SUMT"/>
    <property type="match status" value="1"/>
</dbReference>
<dbReference type="InterPro" id="IPR014777">
    <property type="entry name" value="4pyrrole_Mease_sub1"/>
</dbReference>
<proteinExistence type="predicted"/>
<dbReference type="EC" id="2.1.1.107" evidence="1"/>
<dbReference type="PANTHER" id="PTHR45790">
    <property type="entry name" value="SIROHEME SYNTHASE-RELATED"/>
    <property type="match status" value="1"/>
</dbReference>
<organism evidence="8">
    <name type="scientific">hydrothermal vent metagenome</name>
    <dbReference type="NCBI Taxonomy" id="652676"/>
    <lineage>
        <taxon>unclassified sequences</taxon>
        <taxon>metagenomes</taxon>
        <taxon>ecological metagenomes</taxon>
    </lineage>
</organism>
<dbReference type="GO" id="GO:0004418">
    <property type="term" value="F:hydroxymethylbilane synthase activity"/>
    <property type="evidence" value="ECO:0007669"/>
    <property type="project" value="InterPro"/>
</dbReference>
<dbReference type="InterPro" id="IPR022417">
    <property type="entry name" value="Porphobilin_deaminase_N"/>
</dbReference>
<evidence type="ECO:0000256" key="2">
    <source>
        <dbReference type="ARBA" id="ARBA00022603"/>
    </source>
</evidence>
<evidence type="ECO:0000256" key="5">
    <source>
        <dbReference type="ARBA" id="ARBA00023244"/>
    </source>
</evidence>
<dbReference type="InterPro" id="IPR035996">
    <property type="entry name" value="4pyrrol_Methylase_sf"/>
</dbReference>
<dbReference type="Pfam" id="PF01379">
    <property type="entry name" value="Porphobil_deam"/>
    <property type="match status" value="1"/>
</dbReference>
<feature type="domain" description="Tetrapyrrole methylase" evidence="6">
    <location>
        <begin position="145"/>
        <end position="346"/>
    </location>
</feature>
<dbReference type="PANTHER" id="PTHR45790:SF3">
    <property type="entry name" value="S-ADENOSYL-L-METHIONINE-DEPENDENT UROPORPHYRINOGEN III METHYLTRANSFERASE, CHLOROPLASTIC"/>
    <property type="match status" value="1"/>
</dbReference>
<feature type="domain" description="Porphobilinogen deaminase N-terminal" evidence="7">
    <location>
        <begin position="5"/>
        <end position="107"/>
    </location>
</feature>
<dbReference type="Gene3D" id="3.40.190.10">
    <property type="entry name" value="Periplasmic binding protein-like II"/>
    <property type="match status" value="1"/>
</dbReference>
<reference evidence="8" key="1">
    <citation type="submission" date="2018-06" db="EMBL/GenBank/DDBJ databases">
        <authorList>
            <person name="Zhirakovskaya E."/>
        </authorList>
    </citation>
    <scope>NUCLEOTIDE SEQUENCE</scope>
</reference>
<dbReference type="InterPro" id="IPR003043">
    <property type="entry name" value="Uropor_MeTrfase_CS"/>
</dbReference>
<sequence length="375" mass="41567">MIKKVKIFSRKNDLTVKQVKEVLGCFKEITFETDFAEAYKDEFDSRLLADSRSQHPLMQEFVGALLGNSADIVIHPAKELPYPLNDELEVIALTDTLVSKNSGKLKETPFETHPLQGNLVVITKRNNEPLRKLFRKIDIRKNFGKVYLAGFGPGDPELMTIKTDRVLSEADIIFYDDLLDSSCLKKYSGEEIYVGKRKGKHSKNQDEINRILYEAALKGLKVVRLKGGDAMIFGRGGEEINYLRQRFIDVEVIPGVTSAIAAAAETLIPLTHRGVASSVAFCTGHPENKIRIPDADTLVYYMGASSLKIIAEKLMRNGLSGDTPTAVIRNASLPSQQVLTTTLKKIVTDNIVAESPSLIIVGDTIKVNNYVGELL</sequence>
<dbReference type="NCBIfam" id="NF004790">
    <property type="entry name" value="PRK06136.1"/>
    <property type="match status" value="1"/>
</dbReference>